<dbReference type="InterPro" id="IPR050640">
    <property type="entry name" value="Bact_2-comp_sensor_kinase"/>
</dbReference>
<keyword evidence="10" id="KW-0902">Two-component regulatory system</keyword>
<dbReference type="GO" id="GO:0005886">
    <property type="term" value="C:plasma membrane"/>
    <property type="evidence" value="ECO:0007669"/>
    <property type="project" value="UniProtKB-SubCell"/>
</dbReference>
<comment type="subcellular location">
    <subcellularLocation>
        <location evidence="1">Cell membrane</location>
        <topology evidence="1">Multi-pass membrane protein</topology>
    </subcellularLocation>
</comment>
<evidence type="ECO:0000256" key="12">
    <source>
        <dbReference type="SAM" id="Phobius"/>
    </source>
</evidence>
<keyword evidence="5 12" id="KW-0812">Transmembrane</keyword>
<keyword evidence="4" id="KW-0808">Transferase</keyword>
<evidence type="ECO:0000256" key="2">
    <source>
        <dbReference type="ARBA" id="ARBA00022475"/>
    </source>
</evidence>
<organism evidence="14 15">
    <name type="scientific">Candidatus Eisenbergiella merdavium</name>
    <dbReference type="NCBI Taxonomy" id="2838551"/>
    <lineage>
        <taxon>Bacteria</taxon>
        <taxon>Bacillati</taxon>
        <taxon>Bacillota</taxon>
        <taxon>Clostridia</taxon>
        <taxon>Lachnospirales</taxon>
        <taxon>Lachnospiraceae</taxon>
        <taxon>Eisenbergiella</taxon>
    </lineage>
</organism>
<evidence type="ECO:0000259" key="13">
    <source>
        <dbReference type="PROSITE" id="PS50885"/>
    </source>
</evidence>
<reference evidence="14" key="2">
    <citation type="submission" date="2021-04" db="EMBL/GenBank/DDBJ databases">
        <authorList>
            <person name="Gilroy R."/>
        </authorList>
    </citation>
    <scope>NUCLEOTIDE SEQUENCE</scope>
    <source>
        <strain evidence="14">USAMLcec2-132</strain>
    </source>
</reference>
<dbReference type="Proteomes" id="UP000823891">
    <property type="component" value="Unassembled WGS sequence"/>
</dbReference>
<proteinExistence type="predicted"/>
<dbReference type="Gene3D" id="3.30.565.10">
    <property type="entry name" value="Histidine kinase-like ATPase, C-terminal domain"/>
    <property type="match status" value="1"/>
</dbReference>
<keyword evidence="3" id="KW-0597">Phosphoprotein</keyword>
<keyword evidence="6" id="KW-0547">Nucleotide-binding</keyword>
<evidence type="ECO:0000313" key="15">
    <source>
        <dbReference type="Proteomes" id="UP000823891"/>
    </source>
</evidence>
<dbReference type="EMBL" id="DWWS01000040">
    <property type="protein sequence ID" value="HJC24214.1"/>
    <property type="molecule type" value="Genomic_DNA"/>
</dbReference>
<sequence>MEQRYGMKGKGIFQNKVMLTLICCYIVIIAAVTGLACRIAYSQRQGELLFGLDMTLVRAVNEYENLTSDFWNIYIPMFETDLRTQSVLREYFSGSPVSDLTAPQKMELAEALRQMAARDDSVRWVAVISGQRAVNYAWFTEQNTLQPLGEDFPYWEDLSERQDVMEVYGERTVTVLGEEIDCITMTGGMPGSVGEGTLMVGFDTDMLERICRSDSAFETLQFDIMLEGECLFTTGSEPYLPEGLPDKGEGGILKTAEGTKRYVQVAADTTRWVRIYYSMEWNELSRLSHRMTGPMLLGVAALVAFSLAIYVVMLHMLNREMNTIRHGLAQIGENHLESRIEGTFYQVGFSEIASSINAMAASLKENIDRAYYYELKQKEAELQELQAKFNPHFLYNSLELFCARCYQNGDEDTAELIAQTAAIFRGFIGSATFIPIRDELAFTRRYLKLFRARYADAVQIQYDFDSEVLDYGIVRNVLQPLVENYFVHGINPARNDNCLCFHGHILNEELIRITVEDNGLGMREEELDRLNRQLHEPIATEKESYGLKNLHQRLRLFYGEPCGLELLQNADGGIIIQLLIRRMPCQRGEQKEEKTGPD</sequence>
<evidence type="ECO:0000256" key="1">
    <source>
        <dbReference type="ARBA" id="ARBA00004651"/>
    </source>
</evidence>
<dbReference type="GO" id="GO:0000155">
    <property type="term" value="F:phosphorelay sensor kinase activity"/>
    <property type="evidence" value="ECO:0007669"/>
    <property type="project" value="InterPro"/>
</dbReference>
<protein>
    <submittedName>
        <fullName evidence="14">Histidine kinase</fullName>
    </submittedName>
</protein>
<evidence type="ECO:0000256" key="11">
    <source>
        <dbReference type="ARBA" id="ARBA00023136"/>
    </source>
</evidence>
<evidence type="ECO:0000256" key="7">
    <source>
        <dbReference type="ARBA" id="ARBA00022777"/>
    </source>
</evidence>
<comment type="caution">
    <text evidence="14">The sequence shown here is derived from an EMBL/GenBank/DDBJ whole genome shotgun (WGS) entry which is preliminary data.</text>
</comment>
<evidence type="ECO:0000256" key="5">
    <source>
        <dbReference type="ARBA" id="ARBA00022692"/>
    </source>
</evidence>
<feature type="transmembrane region" description="Helical" evidence="12">
    <location>
        <begin position="295"/>
        <end position="317"/>
    </location>
</feature>
<evidence type="ECO:0000256" key="9">
    <source>
        <dbReference type="ARBA" id="ARBA00022989"/>
    </source>
</evidence>
<evidence type="ECO:0000256" key="8">
    <source>
        <dbReference type="ARBA" id="ARBA00022840"/>
    </source>
</evidence>
<gene>
    <name evidence="14" type="ORF">H9761_10990</name>
</gene>
<keyword evidence="2" id="KW-1003">Cell membrane</keyword>
<dbReference type="SUPFAM" id="SSF55874">
    <property type="entry name" value="ATPase domain of HSP90 chaperone/DNA topoisomerase II/histidine kinase"/>
    <property type="match status" value="1"/>
</dbReference>
<dbReference type="GO" id="GO:0005524">
    <property type="term" value="F:ATP binding"/>
    <property type="evidence" value="ECO:0007669"/>
    <property type="project" value="UniProtKB-KW"/>
</dbReference>
<keyword evidence="7 14" id="KW-0418">Kinase</keyword>
<dbReference type="PROSITE" id="PS50885">
    <property type="entry name" value="HAMP"/>
    <property type="match status" value="1"/>
</dbReference>
<dbReference type="PANTHER" id="PTHR34220:SF11">
    <property type="entry name" value="SENSOR PROTEIN KINASE HPTS"/>
    <property type="match status" value="1"/>
</dbReference>
<feature type="domain" description="HAMP" evidence="13">
    <location>
        <begin position="315"/>
        <end position="368"/>
    </location>
</feature>
<keyword evidence="11 12" id="KW-0472">Membrane</keyword>
<reference evidence="14" key="1">
    <citation type="journal article" date="2021" name="PeerJ">
        <title>Extensive microbial diversity within the chicken gut microbiome revealed by metagenomics and culture.</title>
        <authorList>
            <person name="Gilroy R."/>
            <person name="Ravi A."/>
            <person name="Getino M."/>
            <person name="Pursley I."/>
            <person name="Horton D.L."/>
            <person name="Alikhan N.F."/>
            <person name="Baker D."/>
            <person name="Gharbi K."/>
            <person name="Hall N."/>
            <person name="Watson M."/>
            <person name="Adriaenssens E.M."/>
            <person name="Foster-Nyarko E."/>
            <person name="Jarju S."/>
            <person name="Secka A."/>
            <person name="Antonio M."/>
            <person name="Oren A."/>
            <person name="Chaudhuri R.R."/>
            <person name="La Ragione R."/>
            <person name="Hildebrand F."/>
            <person name="Pallen M.J."/>
        </authorList>
    </citation>
    <scope>NUCLEOTIDE SEQUENCE</scope>
    <source>
        <strain evidence="14">USAMLcec2-132</strain>
    </source>
</reference>
<dbReference type="InterPro" id="IPR010559">
    <property type="entry name" value="Sig_transdc_His_kin_internal"/>
</dbReference>
<dbReference type="InterPro" id="IPR003660">
    <property type="entry name" value="HAMP_dom"/>
</dbReference>
<dbReference type="PANTHER" id="PTHR34220">
    <property type="entry name" value="SENSOR HISTIDINE KINASE YPDA"/>
    <property type="match status" value="1"/>
</dbReference>
<dbReference type="InterPro" id="IPR036890">
    <property type="entry name" value="HATPase_C_sf"/>
</dbReference>
<evidence type="ECO:0000256" key="4">
    <source>
        <dbReference type="ARBA" id="ARBA00022679"/>
    </source>
</evidence>
<name>A0A9D2NI79_9FIRM</name>
<evidence type="ECO:0000256" key="6">
    <source>
        <dbReference type="ARBA" id="ARBA00022741"/>
    </source>
</evidence>
<evidence type="ECO:0000256" key="10">
    <source>
        <dbReference type="ARBA" id="ARBA00023012"/>
    </source>
</evidence>
<dbReference type="AlphaFoldDB" id="A0A9D2NI79"/>
<evidence type="ECO:0000256" key="3">
    <source>
        <dbReference type="ARBA" id="ARBA00022553"/>
    </source>
</evidence>
<dbReference type="Pfam" id="PF06580">
    <property type="entry name" value="His_kinase"/>
    <property type="match status" value="1"/>
</dbReference>
<keyword evidence="8" id="KW-0067">ATP-binding</keyword>
<accession>A0A9D2NI79</accession>
<dbReference type="Gene3D" id="6.10.340.10">
    <property type="match status" value="1"/>
</dbReference>
<feature type="transmembrane region" description="Helical" evidence="12">
    <location>
        <begin position="17"/>
        <end position="41"/>
    </location>
</feature>
<evidence type="ECO:0000313" key="14">
    <source>
        <dbReference type="EMBL" id="HJC24214.1"/>
    </source>
</evidence>
<keyword evidence="9 12" id="KW-1133">Transmembrane helix</keyword>